<dbReference type="PANTHER" id="PTHR38342">
    <property type="entry name" value="SLR5037 PROTEIN"/>
    <property type="match status" value="1"/>
</dbReference>
<evidence type="ECO:0000313" key="4">
    <source>
        <dbReference type="Proteomes" id="UP000199283"/>
    </source>
</evidence>
<evidence type="ECO:0000313" key="3">
    <source>
        <dbReference type="EMBL" id="SEL43084.1"/>
    </source>
</evidence>
<dbReference type="STRING" id="188906.SAMN04488526_2655"/>
<proteinExistence type="predicted"/>
<accession>A0A1H7Q5Y9</accession>
<reference evidence="3 4" key="1">
    <citation type="submission" date="2016-10" db="EMBL/GenBank/DDBJ databases">
        <authorList>
            <person name="de Groot N.N."/>
        </authorList>
    </citation>
    <scope>NUCLEOTIDE SEQUENCE [LARGE SCALE GENOMIC DNA]</scope>
    <source>
        <strain evidence="3 4">DSM 14858</strain>
    </source>
</reference>
<feature type="signal peptide" evidence="1">
    <location>
        <begin position="1"/>
        <end position="20"/>
    </location>
</feature>
<dbReference type="Pfam" id="PF03625">
    <property type="entry name" value="DUF302"/>
    <property type="match status" value="1"/>
</dbReference>
<evidence type="ECO:0000259" key="2">
    <source>
        <dbReference type="Pfam" id="PF03625"/>
    </source>
</evidence>
<dbReference type="SUPFAM" id="SSF103247">
    <property type="entry name" value="TT1751-like"/>
    <property type="match status" value="1"/>
</dbReference>
<feature type="domain" description="DUF302" evidence="2">
    <location>
        <begin position="52"/>
        <end position="113"/>
    </location>
</feature>
<dbReference type="RefSeq" id="WP_092763857.1">
    <property type="nucleotide sequence ID" value="NZ_FNZQ01000005.1"/>
</dbReference>
<protein>
    <submittedName>
        <fullName evidence="3">Uncharacterized conserved protein, DUF302 family</fullName>
    </submittedName>
</protein>
<dbReference type="InterPro" id="IPR005180">
    <property type="entry name" value="DUF302"/>
</dbReference>
<dbReference type="PANTHER" id="PTHR38342:SF2">
    <property type="entry name" value="INNER MEMBRANE OR EXPORTED"/>
    <property type="match status" value="1"/>
</dbReference>
<dbReference type="AlphaFoldDB" id="A0A1H7Q5Y9"/>
<name>A0A1H7Q5Y9_9RHOB</name>
<dbReference type="InterPro" id="IPR035923">
    <property type="entry name" value="TT1751-like_sf"/>
</dbReference>
<dbReference type="EMBL" id="FNZQ01000005">
    <property type="protein sequence ID" value="SEL43084.1"/>
    <property type="molecule type" value="Genomic_DNA"/>
</dbReference>
<keyword evidence="1" id="KW-0732">Signal</keyword>
<evidence type="ECO:0000256" key="1">
    <source>
        <dbReference type="SAM" id="SignalP"/>
    </source>
</evidence>
<feature type="chain" id="PRO_5011439932" evidence="1">
    <location>
        <begin position="21"/>
        <end position="145"/>
    </location>
</feature>
<sequence length="145" mass="15108">MIRTILGAVTAITLAMPAVALETLASPYSVSETMDKLVAAVEGAGASVIARVDHSDAAGSVDMELPESQLLIFGNPKVGTPVMQQDLRAGLILPLRVLVSEGDNGTVITWQSPNEMFSGLDVDLESESVKMSAGALQKLTAKAVE</sequence>
<dbReference type="OrthoDB" id="9799367at2"/>
<dbReference type="CDD" id="cd14797">
    <property type="entry name" value="DUF302"/>
    <property type="match status" value="1"/>
</dbReference>
<organism evidence="3 4">
    <name type="scientific">Jannaschia helgolandensis</name>
    <dbReference type="NCBI Taxonomy" id="188906"/>
    <lineage>
        <taxon>Bacteria</taxon>
        <taxon>Pseudomonadati</taxon>
        <taxon>Pseudomonadota</taxon>
        <taxon>Alphaproteobacteria</taxon>
        <taxon>Rhodobacterales</taxon>
        <taxon>Roseobacteraceae</taxon>
        <taxon>Jannaschia</taxon>
    </lineage>
</organism>
<dbReference type="Proteomes" id="UP000199283">
    <property type="component" value="Unassembled WGS sequence"/>
</dbReference>
<keyword evidence="4" id="KW-1185">Reference proteome</keyword>
<gene>
    <name evidence="3" type="ORF">SAMN04488526_2655</name>
</gene>
<dbReference type="Gene3D" id="3.30.310.70">
    <property type="entry name" value="TT1751-like domain"/>
    <property type="match status" value="1"/>
</dbReference>